<dbReference type="EMBL" id="KP342511">
    <property type="protein sequence ID" value="AJY53522.1"/>
    <property type="molecule type" value="Genomic_DNA"/>
</dbReference>
<sequence length="36" mass="3908">MSFIDEGTPYAVKVARTVWTGGKDGDNIKLLPISID</sequence>
<evidence type="ECO:0000313" key="2">
    <source>
        <dbReference type="EMBL" id="SAM54614.1"/>
    </source>
</evidence>
<dbReference type="Proteomes" id="UP000183509">
    <property type="component" value="Unassembled WGS sequence"/>
</dbReference>
<dbReference type="AlphaFoldDB" id="A0A0D5MC53"/>
<geneLocation type="plasmid" evidence="1">
    <name>pEfm12493</name>
</geneLocation>
<proteinExistence type="predicted"/>
<gene>
    <name evidence="2" type="ORF">DTPHA_603138</name>
    <name evidence="1" type="ORF">pEfm12493_038</name>
</gene>
<name>A0A0D5MC53_ENTFC</name>
<reference evidence="2 3" key="2">
    <citation type="submission" date="2016-04" db="EMBL/GenBank/DDBJ databases">
        <authorList>
            <person name="Millard A."/>
        </authorList>
    </citation>
    <scope>NUCLEOTIDE SEQUENCE [LARGE SCALE GENOMIC DNA]</scope>
    <source>
        <strain evidence="2">Isolate 22</strain>
    </source>
</reference>
<organism evidence="1">
    <name type="scientific">Enterococcus faecium</name>
    <name type="common">Streptococcus faecium</name>
    <dbReference type="NCBI Taxonomy" id="1352"/>
    <lineage>
        <taxon>Bacteria</taxon>
        <taxon>Bacillati</taxon>
        <taxon>Bacillota</taxon>
        <taxon>Bacilli</taxon>
        <taxon>Lactobacillales</taxon>
        <taxon>Enterococcaceae</taxon>
        <taxon>Enterococcus</taxon>
    </lineage>
</organism>
<keyword evidence="1" id="KW-0614">Plasmid</keyword>
<evidence type="ECO:0000313" key="3">
    <source>
        <dbReference type="Proteomes" id="UP000183509"/>
    </source>
</evidence>
<evidence type="ECO:0000313" key="1">
    <source>
        <dbReference type="EMBL" id="AJY53522.1"/>
    </source>
</evidence>
<reference evidence="1" key="1">
    <citation type="journal article" date="2015" name="J. Antimicrob. Chemother.">
        <title>Vancomycin-resistant Enterococcus faecium harbouring vanN in Canada: a case and complete sequence of pEfm12493 harbouring the vanN operon.</title>
        <authorList>
            <person name="Boyd D.A."/>
            <person name="Levesque S."/>
            <person name="Picard A.C."/>
            <person name="Golding G.R."/>
        </authorList>
    </citation>
    <scope>NUCLEOTIDE SEQUENCE</scope>
    <source>
        <strain evidence="1">N12-493</strain>
        <plasmid evidence="1">pEfm12493</plasmid>
    </source>
</reference>
<protein>
    <submittedName>
        <fullName evidence="1">Uncharacterized protein</fullName>
    </submittedName>
</protein>
<accession>A0A0D5MC53</accession>
<dbReference type="EMBL" id="FKLM01000155">
    <property type="protein sequence ID" value="SAM54614.1"/>
    <property type="molecule type" value="Genomic_DNA"/>
</dbReference>